<reference evidence="1" key="1">
    <citation type="submission" date="2023-04" db="EMBL/GenBank/DDBJ databases">
        <title>Draft Genome sequencing of Naganishia species isolated from polar environments using Oxford Nanopore Technology.</title>
        <authorList>
            <person name="Leo P."/>
            <person name="Venkateswaran K."/>
        </authorList>
    </citation>
    <scope>NUCLEOTIDE SEQUENCE</scope>
    <source>
        <strain evidence="1">MNA-CCFEE 5262</strain>
    </source>
</reference>
<accession>A0ACC2V4P5</accession>
<organism evidence="1 2">
    <name type="scientific">Naganishia adeliensis</name>
    <dbReference type="NCBI Taxonomy" id="92952"/>
    <lineage>
        <taxon>Eukaryota</taxon>
        <taxon>Fungi</taxon>
        <taxon>Dikarya</taxon>
        <taxon>Basidiomycota</taxon>
        <taxon>Agaricomycotina</taxon>
        <taxon>Tremellomycetes</taxon>
        <taxon>Filobasidiales</taxon>
        <taxon>Filobasidiaceae</taxon>
        <taxon>Naganishia</taxon>
    </lineage>
</organism>
<evidence type="ECO:0000313" key="2">
    <source>
        <dbReference type="Proteomes" id="UP001230649"/>
    </source>
</evidence>
<proteinExistence type="predicted"/>
<evidence type="ECO:0000313" key="1">
    <source>
        <dbReference type="EMBL" id="KAJ9093626.1"/>
    </source>
</evidence>
<comment type="caution">
    <text evidence="1">The sequence shown here is derived from an EMBL/GenBank/DDBJ whole genome shotgun (WGS) entry which is preliminary data.</text>
</comment>
<dbReference type="Proteomes" id="UP001230649">
    <property type="component" value="Unassembled WGS sequence"/>
</dbReference>
<dbReference type="EMBL" id="JASBWS010000151">
    <property type="protein sequence ID" value="KAJ9093626.1"/>
    <property type="molecule type" value="Genomic_DNA"/>
</dbReference>
<keyword evidence="2" id="KW-1185">Reference proteome</keyword>
<gene>
    <name evidence="1" type="ORF">QFC20_007085</name>
</gene>
<name>A0ACC2V4P5_9TREE</name>
<sequence length="378" mass="42146">MTFWTVCASCLPFSCTPFDDDDDQRRRRRRGAPEISAPRALRPRQSRRNTRTSWIASIVGKPSSSEQRPHDDVYENISTGVPLTTLSTLSTEDVHLLERYQSLARAEGWRRPASRSTAASLPRTPDLEQPDEERSKLRGVQSRDYISLRSGTPSVRDQTPPPPPKKTRRTTRSPLSEQNPWAARRSIRRVGSFPEEDEERRKGLFTPLPLELDFSPLDVFGTLVVDVQSDGSAERSAEGKVELPSRPKLAATINTTPSHDNTDPQRSTITSLPTYITTKINLFMDARNPIVDLQGLDARRTVACTEEDTPGSGVVPRCHPLEGFAERCRDAEAGEGVAEASNRGRTAREMAFWESVEVELEWSAAVEGSGHLEGEIGW</sequence>
<protein>
    <submittedName>
        <fullName evidence="1">Uncharacterized protein</fullName>
    </submittedName>
</protein>